<gene>
    <name evidence="4" type="ORF">SAMN02745126_04857</name>
</gene>
<sequence>MFGPFRLIPARQLLLRDGAPIRLGSRSLTILAALVERRGELVTKDELMAIAWPRLFVHESNLKVNMANLRRSLGDAQKEPIYVATVYGRGYQFVASVAVEALRNTQQIDERARAQLDPPLTAREIVGRAEEIAKMVAALRKQQFTCFYRYASASPPELNLPGLTERNDC</sequence>
<dbReference type="GO" id="GO:0003677">
    <property type="term" value="F:DNA binding"/>
    <property type="evidence" value="ECO:0007669"/>
    <property type="project" value="UniProtKB-UniRule"/>
</dbReference>
<dbReference type="SUPFAM" id="SSF46894">
    <property type="entry name" value="C-terminal effector domain of the bipartite response regulators"/>
    <property type="match status" value="1"/>
</dbReference>
<dbReference type="AlphaFoldDB" id="A0A1T4SNS0"/>
<evidence type="ECO:0000313" key="5">
    <source>
        <dbReference type="Proteomes" id="UP000190092"/>
    </source>
</evidence>
<dbReference type="PROSITE" id="PS51755">
    <property type="entry name" value="OMPR_PHOB"/>
    <property type="match status" value="1"/>
</dbReference>
<keyword evidence="5" id="KW-1185">Reference proteome</keyword>
<dbReference type="GO" id="GO:0000160">
    <property type="term" value="P:phosphorelay signal transduction system"/>
    <property type="evidence" value="ECO:0007669"/>
    <property type="project" value="InterPro"/>
</dbReference>
<evidence type="ECO:0000256" key="2">
    <source>
        <dbReference type="PROSITE-ProRule" id="PRU01091"/>
    </source>
</evidence>
<dbReference type="GO" id="GO:0006355">
    <property type="term" value="P:regulation of DNA-templated transcription"/>
    <property type="evidence" value="ECO:0007669"/>
    <property type="project" value="InterPro"/>
</dbReference>
<organism evidence="4 5">
    <name type="scientific">Enhydrobacter aerosaccus</name>
    <dbReference type="NCBI Taxonomy" id="225324"/>
    <lineage>
        <taxon>Bacteria</taxon>
        <taxon>Pseudomonadati</taxon>
        <taxon>Pseudomonadota</taxon>
        <taxon>Alphaproteobacteria</taxon>
        <taxon>Hyphomicrobiales</taxon>
        <taxon>Enhydrobacter</taxon>
    </lineage>
</organism>
<dbReference type="PANTHER" id="PTHR47691">
    <property type="entry name" value="REGULATOR-RELATED"/>
    <property type="match status" value="1"/>
</dbReference>
<evidence type="ECO:0000259" key="3">
    <source>
        <dbReference type="PROSITE" id="PS51755"/>
    </source>
</evidence>
<dbReference type="Gene3D" id="1.10.10.10">
    <property type="entry name" value="Winged helix-like DNA-binding domain superfamily/Winged helix DNA-binding domain"/>
    <property type="match status" value="1"/>
</dbReference>
<dbReference type="CDD" id="cd00383">
    <property type="entry name" value="trans_reg_C"/>
    <property type="match status" value="1"/>
</dbReference>
<dbReference type="InterPro" id="IPR036388">
    <property type="entry name" value="WH-like_DNA-bd_sf"/>
</dbReference>
<name>A0A1T4SNS0_9HYPH</name>
<protein>
    <submittedName>
        <fullName evidence="4">DNA-binding winged helix-turn-helix (WHTH) domain-containing protein</fullName>
    </submittedName>
</protein>
<dbReference type="SMART" id="SM00862">
    <property type="entry name" value="Trans_reg_C"/>
    <property type="match status" value="1"/>
</dbReference>
<dbReference type="Proteomes" id="UP000190092">
    <property type="component" value="Unassembled WGS sequence"/>
</dbReference>
<dbReference type="InterPro" id="IPR016032">
    <property type="entry name" value="Sig_transdc_resp-reg_C-effctor"/>
</dbReference>
<reference evidence="5" key="1">
    <citation type="submission" date="2017-02" db="EMBL/GenBank/DDBJ databases">
        <authorList>
            <person name="Varghese N."/>
            <person name="Submissions S."/>
        </authorList>
    </citation>
    <scope>NUCLEOTIDE SEQUENCE [LARGE SCALE GENOMIC DNA]</scope>
    <source>
        <strain evidence="5">ATCC 27094</strain>
    </source>
</reference>
<feature type="domain" description="OmpR/PhoB-type" evidence="3">
    <location>
        <begin position="1"/>
        <end position="95"/>
    </location>
</feature>
<dbReference type="Pfam" id="PF00486">
    <property type="entry name" value="Trans_reg_C"/>
    <property type="match status" value="1"/>
</dbReference>
<evidence type="ECO:0000313" key="4">
    <source>
        <dbReference type="EMBL" id="SKA29822.1"/>
    </source>
</evidence>
<dbReference type="PANTHER" id="PTHR47691:SF3">
    <property type="entry name" value="HTH-TYPE TRANSCRIPTIONAL REGULATOR RV0890C-RELATED"/>
    <property type="match status" value="1"/>
</dbReference>
<feature type="DNA-binding region" description="OmpR/PhoB-type" evidence="2">
    <location>
        <begin position="1"/>
        <end position="95"/>
    </location>
</feature>
<dbReference type="EMBL" id="FUWJ01000009">
    <property type="protein sequence ID" value="SKA29822.1"/>
    <property type="molecule type" value="Genomic_DNA"/>
</dbReference>
<proteinExistence type="predicted"/>
<accession>A0A1T4SNS0</accession>
<evidence type="ECO:0000256" key="1">
    <source>
        <dbReference type="ARBA" id="ARBA00023125"/>
    </source>
</evidence>
<dbReference type="STRING" id="225324.SAMN02745126_04857"/>
<dbReference type="InterPro" id="IPR001867">
    <property type="entry name" value="OmpR/PhoB-type_DNA-bd"/>
</dbReference>
<keyword evidence="1 2" id="KW-0238">DNA-binding</keyword>